<protein>
    <submittedName>
        <fullName evidence="1">Uncharacterized protein</fullName>
    </submittedName>
</protein>
<evidence type="ECO:0000313" key="1">
    <source>
        <dbReference type="EMBL" id="CAG6674001.1"/>
    </source>
</evidence>
<name>A0A8D8SQA2_9HEMI</name>
<proteinExistence type="predicted"/>
<accession>A0A8D8SQA2</accession>
<organism evidence="1">
    <name type="scientific">Cacopsylla melanoneura</name>
    <dbReference type="NCBI Taxonomy" id="428564"/>
    <lineage>
        <taxon>Eukaryota</taxon>
        <taxon>Metazoa</taxon>
        <taxon>Ecdysozoa</taxon>
        <taxon>Arthropoda</taxon>
        <taxon>Hexapoda</taxon>
        <taxon>Insecta</taxon>
        <taxon>Pterygota</taxon>
        <taxon>Neoptera</taxon>
        <taxon>Paraneoptera</taxon>
        <taxon>Hemiptera</taxon>
        <taxon>Sternorrhyncha</taxon>
        <taxon>Psylloidea</taxon>
        <taxon>Psyllidae</taxon>
        <taxon>Psyllinae</taxon>
        <taxon>Cacopsylla</taxon>
    </lineage>
</organism>
<dbReference type="AlphaFoldDB" id="A0A8D8SQA2"/>
<dbReference type="EMBL" id="HBUF01232641">
    <property type="protein sequence ID" value="CAG6674001.1"/>
    <property type="molecule type" value="Transcribed_RNA"/>
</dbReference>
<sequence>MELTVTSFSAMPKSLPSTLLSIVQMGSASCQVLPGPKSCRRVAPVSSCTGLTRVRNINCRLISRWRTKLNLNWRLSSTRKMEPHSGAFWTLSPLRTRRGRWCSIWRRTRT</sequence>
<reference evidence="1" key="1">
    <citation type="submission" date="2021-05" db="EMBL/GenBank/DDBJ databases">
        <authorList>
            <person name="Alioto T."/>
            <person name="Alioto T."/>
            <person name="Gomez Garrido J."/>
        </authorList>
    </citation>
    <scope>NUCLEOTIDE SEQUENCE</scope>
</reference>
<dbReference type="EMBL" id="HBUF01232640">
    <property type="protein sequence ID" value="CAG6673999.1"/>
    <property type="molecule type" value="Transcribed_RNA"/>
</dbReference>